<reference evidence="1" key="2">
    <citation type="journal article" date="2018" name="Sci. Data">
        <title>The draft genome sequence of cork oak.</title>
        <authorList>
            <person name="Ramos A.M."/>
            <person name="Usie A."/>
            <person name="Barbosa P."/>
            <person name="Barros P.M."/>
            <person name="Capote T."/>
            <person name="Chaves I."/>
            <person name="Simoes F."/>
            <person name="Abreu I."/>
            <person name="Carrasquinho I."/>
            <person name="Faro C."/>
            <person name="Guimaraes J.B."/>
            <person name="Mendonca D."/>
            <person name="Nobrega F."/>
            <person name="Rodrigues L."/>
            <person name="Saibo N.J.M."/>
            <person name="Varela M.C."/>
            <person name="Egas C."/>
            <person name="Matos J."/>
            <person name="Miguel C.M."/>
            <person name="Oliveira M.M."/>
            <person name="Ricardo C.P."/>
            <person name="Goncalves S."/>
        </authorList>
    </citation>
    <scope>NUCLEOTIDE SEQUENCE [LARGE SCALE GENOMIC DNA]</scope>
    <source>
        <strain evidence="1">HL8</strain>
    </source>
</reference>
<name>A0AAW0M363_QUESU</name>
<sequence>MEPPPPQAIETSNKDFQAGQDEQDKCCVMHLPGKNKKKKKKKKKKRQCYALYAFTIVTH</sequence>
<evidence type="ECO:0000313" key="1">
    <source>
        <dbReference type="EMBL" id="KAK7858392.1"/>
    </source>
</evidence>
<protein>
    <submittedName>
        <fullName evidence="1">Uncharacterized protein</fullName>
    </submittedName>
</protein>
<accession>A0AAW0M363</accession>
<dbReference type="AlphaFoldDB" id="A0AAW0M363"/>
<proteinExistence type="predicted"/>
<organism evidence="1">
    <name type="scientific">Quercus suber</name>
    <name type="common">Cork oak</name>
    <dbReference type="NCBI Taxonomy" id="58331"/>
    <lineage>
        <taxon>Eukaryota</taxon>
        <taxon>Viridiplantae</taxon>
        <taxon>Streptophyta</taxon>
        <taxon>Embryophyta</taxon>
        <taxon>Tracheophyta</taxon>
        <taxon>Spermatophyta</taxon>
        <taxon>Magnoliopsida</taxon>
        <taxon>eudicotyledons</taxon>
        <taxon>Gunneridae</taxon>
        <taxon>Pentapetalae</taxon>
        <taxon>rosids</taxon>
        <taxon>fabids</taxon>
        <taxon>Fagales</taxon>
        <taxon>Fagaceae</taxon>
        <taxon>Quercus</taxon>
    </lineage>
</organism>
<reference evidence="1" key="1">
    <citation type="submission" date="2017-12" db="EMBL/GenBank/DDBJ databases">
        <authorList>
            <person name="Barbosa P."/>
            <person name="Usie A."/>
            <person name="Ramos A.M."/>
        </authorList>
    </citation>
    <scope>NUCLEOTIDE SEQUENCE</scope>
    <source>
        <strain evidence="1">HL8</strain>
        <tissue evidence="1">Leaves</tissue>
    </source>
</reference>
<gene>
    <name evidence="1" type="ORF">CFP56_012240</name>
</gene>
<reference evidence="1" key="3">
    <citation type="submission" date="2023-07" db="EMBL/GenBank/DDBJ databases">
        <title>An improved reference 1 genome and first organelle genomes of Quercus suber.</title>
        <authorList>
            <consortium name="Genosuber Consortium"/>
            <person name="Usie A."/>
            <person name="Serra O."/>
            <person name="Barros P."/>
        </authorList>
    </citation>
    <scope>NUCLEOTIDE SEQUENCE</scope>
    <source>
        <strain evidence="1">HL8</strain>
        <tissue evidence="1">Leaves</tissue>
    </source>
</reference>
<dbReference type="EMBL" id="PKMF04000019">
    <property type="protein sequence ID" value="KAK7858392.1"/>
    <property type="molecule type" value="Genomic_DNA"/>
</dbReference>
<comment type="caution">
    <text evidence="1">The sequence shown here is derived from an EMBL/GenBank/DDBJ whole genome shotgun (WGS) entry which is preliminary data.</text>
</comment>